<dbReference type="AlphaFoldDB" id="A0A074XJB6"/>
<name>A0A074XJB6_AURPU</name>
<evidence type="ECO:0000256" key="2">
    <source>
        <dbReference type="ARBA" id="ARBA00023002"/>
    </source>
</evidence>
<dbReference type="Gene3D" id="3.40.50.720">
    <property type="entry name" value="NAD(P)-binding Rossmann-like Domain"/>
    <property type="match status" value="1"/>
</dbReference>
<dbReference type="OrthoDB" id="331544at2759"/>
<dbReference type="EMBL" id="KL584983">
    <property type="protein sequence ID" value="KEQ83804.1"/>
    <property type="molecule type" value="Genomic_DNA"/>
</dbReference>
<dbReference type="InterPro" id="IPR050177">
    <property type="entry name" value="Lipid_A_modif_metabolic_enz"/>
</dbReference>
<dbReference type="InterPro" id="IPR002225">
    <property type="entry name" value="3Beta_OHSteriod_DH/Estase"/>
</dbReference>
<dbReference type="GO" id="GO:0006694">
    <property type="term" value="P:steroid biosynthetic process"/>
    <property type="evidence" value="ECO:0007669"/>
    <property type="project" value="InterPro"/>
</dbReference>
<dbReference type="HOGENOM" id="CLU_007383_6_8_1"/>
<dbReference type="GO" id="GO:0016616">
    <property type="term" value="F:oxidoreductase activity, acting on the CH-OH group of donors, NAD or NADP as acceptor"/>
    <property type="evidence" value="ECO:0007669"/>
    <property type="project" value="InterPro"/>
</dbReference>
<keyword evidence="5" id="KW-1185">Reference proteome</keyword>
<dbReference type="SUPFAM" id="SSF51735">
    <property type="entry name" value="NAD(P)-binding Rossmann-fold domains"/>
    <property type="match status" value="1"/>
</dbReference>
<accession>A0A074XJB6</accession>
<protein>
    <submittedName>
        <fullName evidence="4">NAD(P)-binding protein</fullName>
    </submittedName>
</protein>
<gene>
    <name evidence="4" type="ORF">M438DRAFT_274897</name>
</gene>
<reference evidence="4 5" key="1">
    <citation type="journal article" date="2014" name="BMC Genomics">
        <title>Genome sequencing of four Aureobasidium pullulans varieties: biotechnological potential, stress tolerance, and description of new species.</title>
        <authorList>
            <person name="Gostin Ar C."/>
            <person name="Ohm R.A."/>
            <person name="Kogej T."/>
            <person name="Sonjak S."/>
            <person name="Turk M."/>
            <person name="Zajc J."/>
            <person name="Zalar P."/>
            <person name="Grube M."/>
            <person name="Sun H."/>
            <person name="Han J."/>
            <person name="Sharma A."/>
            <person name="Chiniquy J."/>
            <person name="Ngan C.Y."/>
            <person name="Lipzen A."/>
            <person name="Barry K."/>
            <person name="Grigoriev I.V."/>
            <person name="Gunde-Cimerman N."/>
        </authorList>
    </citation>
    <scope>NUCLEOTIDE SEQUENCE [LARGE SCALE GENOMIC DNA]</scope>
    <source>
        <strain evidence="4 5">EXF-150</strain>
    </source>
</reference>
<dbReference type="GeneID" id="40743054"/>
<organism evidence="4 5">
    <name type="scientific">Aureobasidium pullulans EXF-150</name>
    <dbReference type="NCBI Taxonomy" id="1043002"/>
    <lineage>
        <taxon>Eukaryota</taxon>
        <taxon>Fungi</taxon>
        <taxon>Dikarya</taxon>
        <taxon>Ascomycota</taxon>
        <taxon>Pezizomycotina</taxon>
        <taxon>Dothideomycetes</taxon>
        <taxon>Dothideomycetidae</taxon>
        <taxon>Dothideales</taxon>
        <taxon>Saccotheciaceae</taxon>
        <taxon>Aureobasidium</taxon>
    </lineage>
</organism>
<dbReference type="PANTHER" id="PTHR43245">
    <property type="entry name" value="BIFUNCTIONAL POLYMYXIN RESISTANCE PROTEIN ARNA"/>
    <property type="match status" value="1"/>
</dbReference>
<evidence type="ECO:0000256" key="1">
    <source>
        <dbReference type="ARBA" id="ARBA00009219"/>
    </source>
</evidence>
<dbReference type="RefSeq" id="XP_029759991.1">
    <property type="nucleotide sequence ID" value="XM_029900748.1"/>
</dbReference>
<dbReference type="STRING" id="1043002.A0A074XJB6"/>
<keyword evidence="2" id="KW-0560">Oxidoreductase</keyword>
<comment type="similarity">
    <text evidence="1">Belongs to the 3-beta-HSD family.</text>
</comment>
<dbReference type="InterPro" id="IPR036291">
    <property type="entry name" value="NAD(P)-bd_dom_sf"/>
</dbReference>
<evidence type="ECO:0000313" key="5">
    <source>
        <dbReference type="Proteomes" id="UP000030706"/>
    </source>
</evidence>
<feature type="domain" description="3-beta hydroxysteroid dehydrogenase/isomerase" evidence="3">
    <location>
        <begin position="5"/>
        <end position="272"/>
    </location>
</feature>
<dbReference type="PANTHER" id="PTHR43245:SF51">
    <property type="entry name" value="SHORT CHAIN DEHYDROGENASE_REDUCTASE FAMILY 42E, MEMBER 2"/>
    <property type="match status" value="1"/>
</dbReference>
<dbReference type="Pfam" id="PF01073">
    <property type="entry name" value="3Beta_HSD"/>
    <property type="match status" value="1"/>
</dbReference>
<sequence length="364" mass="39112">MPHILVTGASGFLGGAVLTAIQKAHPDWTLTNLDLRPPPVSQPGVAYVQADITQQSEVDLAIRKANPDAIINVAGWVPNGSLRYSNSKALRDKVFAINHQGTLNVLSAAQKTKCKAFVQTSSCTVVSDDLDREYPNMTEDIPIGHATLAYGASKAPAELAVLAANTPAFKTCALRPATIIGPGDTYGVIATIHACIAKGETPWIIGTGDNMYDFAYITNIADAHLLALDNLLSTTPIPASAAGEAIFVSNQQPVYFRDFMLAIWKEFDHVPPFQLVVPTPLAWVAGLAAEIKTWVTGAKASTLSRGSVRDAVGTRYASNEKARRVLGYYPRVDFVDAVRLACDDYKCILAEREKMVNDNGVKAD</sequence>
<evidence type="ECO:0000259" key="3">
    <source>
        <dbReference type="Pfam" id="PF01073"/>
    </source>
</evidence>
<proteinExistence type="inferred from homology"/>
<dbReference type="Proteomes" id="UP000030706">
    <property type="component" value="Unassembled WGS sequence"/>
</dbReference>
<evidence type="ECO:0000313" key="4">
    <source>
        <dbReference type="EMBL" id="KEQ83804.1"/>
    </source>
</evidence>